<dbReference type="GO" id="GO:0016829">
    <property type="term" value="F:lyase activity"/>
    <property type="evidence" value="ECO:0007669"/>
    <property type="project" value="InterPro"/>
</dbReference>
<keyword evidence="5" id="KW-1185">Reference proteome</keyword>
<dbReference type="InterPro" id="IPR036148">
    <property type="entry name" value="MmgE/PrpD_sf"/>
</dbReference>
<dbReference type="PANTHER" id="PTHR16943">
    <property type="entry name" value="2-METHYLCITRATE DEHYDRATASE-RELATED"/>
    <property type="match status" value="1"/>
</dbReference>
<dbReference type="InterPro" id="IPR005656">
    <property type="entry name" value="MmgE_PrpD"/>
</dbReference>
<dbReference type="InterPro" id="IPR045336">
    <property type="entry name" value="MmgE_PrpD_N"/>
</dbReference>
<dbReference type="Pfam" id="PF19305">
    <property type="entry name" value="MmgE_PrpD_C"/>
    <property type="match status" value="1"/>
</dbReference>
<reference evidence="4" key="1">
    <citation type="submission" date="2020-01" db="EMBL/GenBank/DDBJ databases">
        <authorList>
            <person name="Rat A."/>
        </authorList>
    </citation>
    <scope>NUCLEOTIDE SEQUENCE</scope>
    <source>
        <strain evidence="4">LMG 28251</strain>
    </source>
</reference>
<gene>
    <name evidence="4" type="ORF">GXW79_18695</name>
</gene>
<feature type="domain" description="MmgE/PrpD C-terminal" evidence="3">
    <location>
        <begin position="271"/>
        <end position="433"/>
    </location>
</feature>
<comment type="caution">
    <text evidence="4">The sequence shown here is derived from an EMBL/GenBank/DDBJ whole genome shotgun (WGS) entry which is preliminary data.</text>
</comment>
<dbReference type="RefSeq" id="WP_211875977.1">
    <property type="nucleotide sequence ID" value="NZ_JAAEDH010000026.1"/>
</dbReference>
<dbReference type="SUPFAM" id="SSF103378">
    <property type="entry name" value="2-methylcitrate dehydratase PrpD"/>
    <property type="match status" value="1"/>
</dbReference>
<evidence type="ECO:0000259" key="2">
    <source>
        <dbReference type="Pfam" id="PF03972"/>
    </source>
</evidence>
<reference evidence="4" key="2">
    <citation type="journal article" date="2021" name="Syst. Appl. Microbiol.">
        <title>Roseomonas hellenica sp. nov., isolated from roots of wild-growing Alkanna tinctoria.</title>
        <authorList>
            <person name="Rat A."/>
            <person name="Naranjo H.D."/>
            <person name="Lebbe L."/>
            <person name="Cnockaert M."/>
            <person name="Krigas N."/>
            <person name="Grigoriadou K."/>
            <person name="Maloupa E."/>
            <person name="Willems A."/>
        </authorList>
    </citation>
    <scope>NUCLEOTIDE SEQUENCE</scope>
    <source>
        <strain evidence="4">LMG 28251</strain>
    </source>
</reference>
<dbReference type="EMBL" id="JAAEDH010000026">
    <property type="protein sequence ID" value="MBR0657112.1"/>
    <property type="molecule type" value="Genomic_DNA"/>
</dbReference>
<dbReference type="PANTHER" id="PTHR16943:SF8">
    <property type="entry name" value="2-METHYLCITRATE DEHYDRATASE"/>
    <property type="match status" value="1"/>
</dbReference>
<proteinExistence type="inferred from homology"/>
<evidence type="ECO:0000256" key="1">
    <source>
        <dbReference type="ARBA" id="ARBA00006174"/>
    </source>
</evidence>
<evidence type="ECO:0000313" key="4">
    <source>
        <dbReference type="EMBL" id="MBR0657112.1"/>
    </source>
</evidence>
<name>A0AAF1JYY9_9PROT</name>
<dbReference type="Gene3D" id="3.30.1330.120">
    <property type="entry name" value="2-methylcitrate dehydratase PrpD"/>
    <property type="match status" value="1"/>
</dbReference>
<evidence type="ECO:0000259" key="3">
    <source>
        <dbReference type="Pfam" id="PF19305"/>
    </source>
</evidence>
<dbReference type="InterPro" id="IPR042188">
    <property type="entry name" value="MmgE/PrpD_sf_2"/>
</dbReference>
<accession>A0AAF1JYY9</accession>
<evidence type="ECO:0000313" key="5">
    <source>
        <dbReference type="Proteomes" id="UP001196068"/>
    </source>
</evidence>
<dbReference type="Pfam" id="PF03972">
    <property type="entry name" value="MmgE_PrpD_N"/>
    <property type="match status" value="1"/>
</dbReference>
<protein>
    <submittedName>
        <fullName evidence="4">MmgE/PrpD family protein</fullName>
    </submittedName>
</protein>
<sequence>MAMDDLGGTALLARLTAEHRWEDVPEDVRHEGVRSFVNWLGCAIGGAPHAGVAAALRAAEMFGTGPAVASLPGLGRRADPATAALVNGISSHVLDFDDTHETALIHPSAPVLSAALALAEARGADGAALLHAFLLGVEVACRVGRAVMPSHYDAGWHATGTAGAIGAAAAAARLLGLDAQRCGWAIGMGATQPVGLRVHFGSMVKSLHPGRAAQNGLLAASLAAEGFDAAPDAIEGRRGFGEVLARGYAPERISEGLGESWEITGNTYKPFACGLVVHPVIDLCLGLRATEGFALAEVASVQLRVHPLVLDLTGKRQPTTGLEGKFSVFHAAAVALVDGAGGEREFDDARVRAPEVIAVRDRVEAVADPGCGRMEADVVLTMRDGRRISVTTTTPLGSLANPMSDEALSVKFLGLAEPVLSAAKCARLLERSWAMAEQKNLGWIATDA</sequence>
<organism evidence="4 5">
    <name type="scientific">Plastoroseomonas arctica</name>
    <dbReference type="NCBI Taxonomy" id="1509237"/>
    <lineage>
        <taxon>Bacteria</taxon>
        <taxon>Pseudomonadati</taxon>
        <taxon>Pseudomonadota</taxon>
        <taxon>Alphaproteobacteria</taxon>
        <taxon>Acetobacterales</taxon>
        <taxon>Acetobacteraceae</taxon>
        <taxon>Plastoroseomonas</taxon>
    </lineage>
</organism>
<comment type="similarity">
    <text evidence="1">Belongs to the PrpD family.</text>
</comment>
<dbReference type="InterPro" id="IPR042183">
    <property type="entry name" value="MmgE/PrpD_sf_1"/>
</dbReference>
<dbReference type="Gene3D" id="1.10.4100.10">
    <property type="entry name" value="2-methylcitrate dehydratase PrpD"/>
    <property type="match status" value="1"/>
</dbReference>
<feature type="domain" description="MmgE/PrpD N-terminal" evidence="2">
    <location>
        <begin position="12"/>
        <end position="250"/>
    </location>
</feature>
<dbReference type="AlphaFoldDB" id="A0AAF1JYY9"/>
<dbReference type="Proteomes" id="UP001196068">
    <property type="component" value="Unassembled WGS sequence"/>
</dbReference>
<dbReference type="InterPro" id="IPR045337">
    <property type="entry name" value="MmgE_PrpD_C"/>
</dbReference>